<keyword evidence="2" id="KW-1185">Reference proteome</keyword>
<protein>
    <submittedName>
        <fullName evidence="1">Uncharacterized protein</fullName>
    </submittedName>
</protein>
<reference evidence="1 2" key="1">
    <citation type="submission" date="2023-10" db="EMBL/GenBank/DDBJ databases">
        <title>Complete genome sequence of a Sphingomonadaceae bacterium.</title>
        <authorList>
            <person name="Yan C."/>
        </authorList>
    </citation>
    <scope>NUCLEOTIDE SEQUENCE [LARGE SCALE GENOMIC DNA]</scope>
    <source>
        <strain evidence="1 2">SCSIO 66989</strain>
    </source>
</reference>
<gene>
    <name evidence="1" type="ORF">RB602_07725</name>
</gene>
<evidence type="ECO:0000313" key="1">
    <source>
        <dbReference type="EMBL" id="WOE73758.1"/>
    </source>
</evidence>
<dbReference type="EMBL" id="CP136594">
    <property type="protein sequence ID" value="WOE73758.1"/>
    <property type="molecule type" value="Genomic_DNA"/>
</dbReference>
<proteinExistence type="predicted"/>
<dbReference type="RefSeq" id="WP_317079983.1">
    <property type="nucleotide sequence ID" value="NZ_CP136594.1"/>
</dbReference>
<organism evidence="1 2">
    <name type="scientific">Alterisphingorhabdus coralli</name>
    <dbReference type="NCBI Taxonomy" id="3071408"/>
    <lineage>
        <taxon>Bacteria</taxon>
        <taxon>Pseudomonadati</taxon>
        <taxon>Pseudomonadota</taxon>
        <taxon>Alphaproteobacteria</taxon>
        <taxon>Sphingomonadales</taxon>
        <taxon>Sphingomonadaceae</taxon>
        <taxon>Alterisphingorhabdus (ex Yan et al. 2024)</taxon>
    </lineage>
</organism>
<evidence type="ECO:0000313" key="2">
    <source>
        <dbReference type="Proteomes" id="UP001302429"/>
    </source>
</evidence>
<dbReference type="Proteomes" id="UP001302429">
    <property type="component" value="Chromosome"/>
</dbReference>
<dbReference type="AlphaFoldDB" id="A0AA97HZU2"/>
<name>A0AA97HZU2_9SPHN</name>
<accession>A0AA97HZU2</accession>
<dbReference type="KEGG" id="acoa:RB602_07725"/>
<sequence>MQDNLVFSAVWKGKPMTAQEVVNVMREFLIGLERISPWEVPFDVSGNSKKQAHMPIAEDLSDFEDVVLKAMDDKEVRFFSETEPKTMRIRHDSKSVFGMRAMFSDYPLKKVKKSIVTVNMGMGSSDGSCNSGVNIRVPFYTPYVEENGIWAMSKELEQPEAVFDYLIEFFDPYFCSVYSSAFTSEVTEWGVDINSPIGWRSYVRSPKVIEALAGDSRVSDYCKGALIQIGDTPLVFKDNQARNKSLSSAIEVRDKLRAAGATDWME</sequence>